<keyword evidence="3" id="KW-1185">Reference proteome</keyword>
<evidence type="ECO:0000313" key="3">
    <source>
        <dbReference type="Proteomes" id="UP000886595"/>
    </source>
</evidence>
<dbReference type="InterPro" id="IPR001245">
    <property type="entry name" value="Ser-Thr/Tyr_kinase_cat_dom"/>
</dbReference>
<dbReference type="InterPro" id="IPR051564">
    <property type="entry name" value="LRR_receptor-like_kinase"/>
</dbReference>
<gene>
    <name evidence="2" type="ORF">Bca52824_091132</name>
</gene>
<proteinExistence type="predicted"/>
<sequence length="101" mass="11379">MQNGRAMEKSDVYSFVVLLLELITGKGPTDATFVKRGLNVVGWMNTLLKEDRLEDVMNKRCVNVDEDSVEALIEIAARCTAANPENRLVMNQVWFSCLSKK</sequence>
<dbReference type="Proteomes" id="UP000886595">
    <property type="component" value="Unassembled WGS sequence"/>
</dbReference>
<comment type="caution">
    <text evidence="2">The sequence shown here is derived from an EMBL/GenBank/DDBJ whole genome shotgun (WGS) entry which is preliminary data.</text>
</comment>
<organism evidence="2 3">
    <name type="scientific">Brassica carinata</name>
    <name type="common">Ethiopian mustard</name>
    <name type="synonym">Abyssinian cabbage</name>
    <dbReference type="NCBI Taxonomy" id="52824"/>
    <lineage>
        <taxon>Eukaryota</taxon>
        <taxon>Viridiplantae</taxon>
        <taxon>Streptophyta</taxon>
        <taxon>Embryophyta</taxon>
        <taxon>Tracheophyta</taxon>
        <taxon>Spermatophyta</taxon>
        <taxon>Magnoliopsida</taxon>
        <taxon>eudicotyledons</taxon>
        <taxon>Gunneridae</taxon>
        <taxon>Pentapetalae</taxon>
        <taxon>rosids</taxon>
        <taxon>malvids</taxon>
        <taxon>Brassicales</taxon>
        <taxon>Brassicaceae</taxon>
        <taxon>Brassiceae</taxon>
        <taxon>Brassica</taxon>
    </lineage>
</organism>
<evidence type="ECO:0000259" key="1">
    <source>
        <dbReference type="Pfam" id="PF07714"/>
    </source>
</evidence>
<feature type="domain" description="Serine-threonine/tyrosine-protein kinase catalytic" evidence="1">
    <location>
        <begin position="2"/>
        <end position="93"/>
    </location>
</feature>
<dbReference type="GO" id="GO:0004672">
    <property type="term" value="F:protein kinase activity"/>
    <property type="evidence" value="ECO:0007669"/>
    <property type="project" value="InterPro"/>
</dbReference>
<dbReference type="PANTHER" id="PTHR48055:SF46">
    <property type="entry name" value="LEUCINE-RICH REPEAT SERINE_THREONINE-PROTEIN KINASE 1"/>
    <property type="match status" value="1"/>
</dbReference>
<protein>
    <recommendedName>
        <fullName evidence="1">Serine-threonine/tyrosine-protein kinase catalytic domain-containing protein</fullName>
    </recommendedName>
</protein>
<accession>A0A8X7NWM6</accession>
<dbReference type="InterPro" id="IPR011009">
    <property type="entry name" value="Kinase-like_dom_sf"/>
</dbReference>
<dbReference type="OrthoDB" id="4062651at2759"/>
<reference evidence="2 3" key="1">
    <citation type="submission" date="2020-02" db="EMBL/GenBank/DDBJ databases">
        <authorList>
            <person name="Ma Q."/>
            <person name="Huang Y."/>
            <person name="Song X."/>
            <person name="Pei D."/>
        </authorList>
    </citation>
    <scope>NUCLEOTIDE SEQUENCE [LARGE SCALE GENOMIC DNA]</scope>
    <source>
        <strain evidence="2">Sxm20200214</strain>
        <tissue evidence="2">Leaf</tissue>
    </source>
</reference>
<name>A0A8X7NWM6_BRACI</name>
<evidence type="ECO:0000313" key="2">
    <source>
        <dbReference type="EMBL" id="KAG2240012.1"/>
    </source>
</evidence>
<dbReference type="EMBL" id="JAAMPC010001587">
    <property type="protein sequence ID" value="KAG2240012.1"/>
    <property type="molecule type" value="Genomic_DNA"/>
</dbReference>
<dbReference type="SUPFAM" id="SSF56112">
    <property type="entry name" value="Protein kinase-like (PK-like)"/>
    <property type="match status" value="1"/>
</dbReference>
<dbReference type="AlphaFoldDB" id="A0A8X7NWM6"/>
<dbReference type="PANTHER" id="PTHR48055">
    <property type="entry name" value="LEUCINE-RICH REPEAT RECEPTOR PROTEIN KINASE EMS1"/>
    <property type="match status" value="1"/>
</dbReference>
<dbReference type="Gene3D" id="1.10.510.10">
    <property type="entry name" value="Transferase(Phosphotransferase) domain 1"/>
    <property type="match status" value="1"/>
</dbReference>
<dbReference type="Pfam" id="PF07714">
    <property type="entry name" value="PK_Tyr_Ser-Thr"/>
    <property type="match status" value="1"/>
</dbReference>
<dbReference type="GO" id="GO:0016020">
    <property type="term" value="C:membrane"/>
    <property type="evidence" value="ECO:0007669"/>
    <property type="project" value="TreeGrafter"/>
</dbReference>